<feature type="domain" description="Histidine kinase/HSP90-like ATPase" evidence="10">
    <location>
        <begin position="278"/>
        <end position="355"/>
    </location>
</feature>
<dbReference type="Pfam" id="PF02518">
    <property type="entry name" value="HATPase_c"/>
    <property type="match status" value="1"/>
</dbReference>
<dbReference type="AlphaFoldDB" id="A0A7W7CWS4"/>
<dbReference type="EC" id="2.7.13.3" evidence="2"/>
<dbReference type="RefSeq" id="WP_239092709.1">
    <property type="nucleotide sequence ID" value="NZ_BOMC01000035.1"/>
</dbReference>
<evidence type="ECO:0000256" key="5">
    <source>
        <dbReference type="ARBA" id="ARBA00022741"/>
    </source>
</evidence>
<keyword evidence="9" id="KW-1133">Transmembrane helix</keyword>
<sequence length="359" mass="37840">MRRPLLVDVLLAALFTGLTLATLYGWSAGPPSPALIVLAVLSVAPIALRQVAPVFTMAVIVAALGVAGLVGGEGFPSGGIGLLVAMFSVAMLRPRPVAAVLFGVTVALLMVTWVAQRNETAWPQVMQSGLVLVGAWALGEATRRWSRRAELAAASAARAVAEERVRIARELHDIVAHHMSVITLQSGLAEFVVDTDPPTAKAAMGTVSDAGRDAMLEMRRLLDVLRIDHDDDVDLRPQPGLDMLPDLVERMRDAGLTIDLTVDGARRPLPPGPDLCAYRIVQESLTNVLKHAGPDAKAWVALGYGEDTLTVRISDDGVGGSFTAGHGIRGMRERAALYGGVLSAGPGPAGFEVLLRLPA</sequence>
<dbReference type="GO" id="GO:0016020">
    <property type="term" value="C:membrane"/>
    <property type="evidence" value="ECO:0007669"/>
    <property type="project" value="InterPro"/>
</dbReference>
<proteinExistence type="predicted"/>
<evidence type="ECO:0000256" key="7">
    <source>
        <dbReference type="ARBA" id="ARBA00022840"/>
    </source>
</evidence>
<keyword evidence="7" id="KW-0067">ATP-binding</keyword>
<dbReference type="InterPro" id="IPR011712">
    <property type="entry name" value="Sig_transdc_His_kin_sub3_dim/P"/>
</dbReference>
<keyword evidence="4" id="KW-0808">Transferase</keyword>
<keyword evidence="5" id="KW-0547">Nucleotide-binding</keyword>
<evidence type="ECO:0000256" key="1">
    <source>
        <dbReference type="ARBA" id="ARBA00000085"/>
    </source>
</evidence>
<dbReference type="PANTHER" id="PTHR24421">
    <property type="entry name" value="NITRATE/NITRITE SENSOR PROTEIN NARX-RELATED"/>
    <property type="match status" value="1"/>
</dbReference>
<dbReference type="InterPro" id="IPR036890">
    <property type="entry name" value="HATPase_C_sf"/>
</dbReference>
<dbReference type="Gene3D" id="3.30.565.10">
    <property type="entry name" value="Histidine kinase-like ATPase, C-terminal domain"/>
    <property type="match status" value="1"/>
</dbReference>
<organism evidence="12 13">
    <name type="scientific">Paractinoplanes abujensis</name>
    <dbReference type="NCBI Taxonomy" id="882441"/>
    <lineage>
        <taxon>Bacteria</taxon>
        <taxon>Bacillati</taxon>
        <taxon>Actinomycetota</taxon>
        <taxon>Actinomycetes</taxon>
        <taxon>Micromonosporales</taxon>
        <taxon>Micromonosporaceae</taxon>
        <taxon>Paractinoplanes</taxon>
    </lineage>
</organism>
<feature type="domain" description="Signal transduction histidine kinase subgroup 3 dimerisation and phosphoacceptor" evidence="11">
    <location>
        <begin position="163"/>
        <end position="226"/>
    </location>
</feature>
<feature type="transmembrane region" description="Helical" evidence="9">
    <location>
        <begin position="31"/>
        <end position="48"/>
    </location>
</feature>
<keyword evidence="9" id="KW-0472">Membrane</keyword>
<name>A0A7W7CWS4_9ACTN</name>
<dbReference type="PANTHER" id="PTHR24421:SF10">
    <property type="entry name" value="NITRATE_NITRITE SENSOR PROTEIN NARQ"/>
    <property type="match status" value="1"/>
</dbReference>
<dbReference type="InterPro" id="IPR050482">
    <property type="entry name" value="Sensor_HK_TwoCompSys"/>
</dbReference>
<evidence type="ECO:0000256" key="4">
    <source>
        <dbReference type="ARBA" id="ARBA00022679"/>
    </source>
</evidence>
<evidence type="ECO:0000256" key="2">
    <source>
        <dbReference type="ARBA" id="ARBA00012438"/>
    </source>
</evidence>
<comment type="catalytic activity">
    <reaction evidence="1">
        <text>ATP + protein L-histidine = ADP + protein N-phospho-L-histidine.</text>
        <dbReference type="EC" id="2.7.13.3"/>
    </reaction>
</comment>
<keyword evidence="3" id="KW-0597">Phosphoprotein</keyword>
<dbReference type="GO" id="GO:0005524">
    <property type="term" value="F:ATP binding"/>
    <property type="evidence" value="ECO:0007669"/>
    <property type="project" value="UniProtKB-KW"/>
</dbReference>
<dbReference type="Pfam" id="PF07730">
    <property type="entry name" value="HisKA_3"/>
    <property type="match status" value="1"/>
</dbReference>
<accession>A0A7W7CWS4</accession>
<evidence type="ECO:0000256" key="8">
    <source>
        <dbReference type="ARBA" id="ARBA00023012"/>
    </source>
</evidence>
<dbReference type="GO" id="GO:0000155">
    <property type="term" value="F:phosphorelay sensor kinase activity"/>
    <property type="evidence" value="ECO:0007669"/>
    <property type="project" value="InterPro"/>
</dbReference>
<comment type="caution">
    <text evidence="12">The sequence shown here is derived from an EMBL/GenBank/DDBJ whole genome shotgun (WGS) entry which is preliminary data.</text>
</comment>
<evidence type="ECO:0000256" key="9">
    <source>
        <dbReference type="SAM" id="Phobius"/>
    </source>
</evidence>
<reference evidence="12 13" key="1">
    <citation type="submission" date="2020-08" db="EMBL/GenBank/DDBJ databases">
        <title>Sequencing the genomes of 1000 actinobacteria strains.</title>
        <authorList>
            <person name="Klenk H.-P."/>
        </authorList>
    </citation>
    <scope>NUCLEOTIDE SEQUENCE [LARGE SCALE GENOMIC DNA]</scope>
    <source>
        <strain evidence="12 13">DSM 45518</strain>
    </source>
</reference>
<feature type="transmembrane region" description="Helical" evidence="9">
    <location>
        <begin position="97"/>
        <end position="115"/>
    </location>
</feature>
<dbReference type="Gene3D" id="1.20.5.1930">
    <property type="match status" value="1"/>
</dbReference>
<dbReference type="Proteomes" id="UP000542742">
    <property type="component" value="Unassembled WGS sequence"/>
</dbReference>
<keyword evidence="8" id="KW-0902">Two-component regulatory system</keyword>
<evidence type="ECO:0000313" key="13">
    <source>
        <dbReference type="Proteomes" id="UP000542742"/>
    </source>
</evidence>
<keyword evidence="9" id="KW-0812">Transmembrane</keyword>
<dbReference type="CDD" id="cd16917">
    <property type="entry name" value="HATPase_UhpB-NarQ-NarX-like"/>
    <property type="match status" value="1"/>
</dbReference>
<protein>
    <recommendedName>
        <fullName evidence="2">histidine kinase</fullName>
        <ecNumber evidence="2">2.7.13.3</ecNumber>
    </recommendedName>
</protein>
<dbReference type="SUPFAM" id="SSF55874">
    <property type="entry name" value="ATPase domain of HSP90 chaperone/DNA topoisomerase II/histidine kinase"/>
    <property type="match status" value="1"/>
</dbReference>
<evidence type="ECO:0000313" key="12">
    <source>
        <dbReference type="EMBL" id="MBB4694713.1"/>
    </source>
</evidence>
<evidence type="ECO:0000259" key="10">
    <source>
        <dbReference type="Pfam" id="PF02518"/>
    </source>
</evidence>
<evidence type="ECO:0000256" key="3">
    <source>
        <dbReference type="ARBA" id="ARBA00022553"/>
    </source>
</evidence>
<dbReference type="EMBL" id="JACHMF010000001">
    <property type="protein sequence ID" value="MBB4694713.1"/>
    <property type="molecule type" value="Genomic_DNA"/>
</dbReference>
<dbReference type="InterPro" id="IPR003594">
    <property type="entry name" value="HATPase_dom"/>
</dbReference>
<dbReference type="GO" id="GO:0046983">
    <property type="term" value="F:protein dimerization activity"/>
    <property type="evidence" value="ECO:0007669"/>
    <property type="project" value="InterPro"/>
</dbReference>
<keyword evidence="6 12" id="KW-0418">Kinase</keyword>
<keyword evidence="13" id="KW-1185">Reference proteome</keyword>
<evidence type="ECO:0000256" key="6">
    <source>
        <dbReference type="ARBA" id="ARBA00022777"/>
    </source>
</evidence>
<gene>
    <name evidence="12" type="ORF">BKA14_004861</name>
</gene>
<evidence type="ECO:0000259" key="11">
    <source>
        <dbReference type="Pfam" id="PF07730"/>
    </source>
</evidence>